<organism evidence="1 2">
    <name type="scientific">Sphingomonas sanguinis</name>
    <dbReference type="NCBI Taxonomy" id="33051"/>
    <lineage>
        <taxon>Bacteria</taxon>
        <taxon>Pseudomonadati</taxon>
        <taxon>Pseudomonadota</taxon>
        <taxon>Alphaproteobacteria</taxon>
        <taxon>Sphingomonadales</taxon>
        <taxon>Sphingomonadaceae</taxon>
        <taxon>Sphingomonas</taxon>
    </lineage>
</organism>
<dbReference type="EMBL" id="JAOBTW010000021">
    <property type="protein sequence ID" value="MDZ7283354.1"/>
    <property type="molecule type" value="Genomic_DNA"/>
</dbReference>
<name>A0ABU5LTU6_9SPHN</name>
<proteinExistence type="predicted"/>
<evidence type="ECO:0008006" key="3">
    <source>
        <dbReference type="Google" id="ProtNLM"/>
    </source>
</evidence>
<accession>A0ABU5LTU6</accession>
<dbReference type="Proteomes" id="UP001292182">
    <property type="component" value="Unassembled WGS sequence"/>
</dbReference>
<gene>
    <name evidence="1" type="ORF">N4G62_15100</name>
</gene>
<protein>
    <recommendedName>
        <fullName evidence="3">Anti-sigma factor NepR domain-containing protein</fullName>
    </recommendedName>
</protein>
<dbReference type="RefSeq" id="WP_322540006.1">
    <property type="nucleotide sequence ID" value="NZ_JAOBTW010000021.1"/>
</dbReference>
<sequence>MTGHPPRKDARRPDPIVAVGLLTQRDLDVLGSGFRRSFPVHEDTAFDDLLQALDSIEAIKVPPRRE</sequence>
<evidence type="ECO:0000313" key="2">
    <source>
        <dbReference type="Proteomes" id="UP001292182"/>
    </source>
</evidence>
<reference evidence="2" key="1">
    <citation type="submission" date="2023-07" db="EMBL/GenBank/DDBJ databases">
        <title>Whole genome sequence analysis of rice epiphytic Sphingomonas sanguinis OsEp_Plm_15B2.</title>
        <authorList>
            <person name="Sahu K.P."/>
            <person name="Asharani P."/>
            <person name="Reddy B."/>
            <person name="Kumar A."/>
        </authorList>
    </citation>
    <scope>NUCLEOTIDE SEQUENCE [LARGE SCALE GENOMIC DNA]</scope>
    <source>
        <strain evidence="2">OsEp_Plm_15B2</strain>
    </source>
</reference>
<evidence type="ECO:0000313" key="1">
    <source>
        <dbReference type="EMBL" id="MDZ7283354.1"/>
    </source>
</evidence>
<comment type="caution">
    <text evidence="1">The sequence shown here is derived from an EMBL/GenBank/DDBJ whole genome shotgun (WGS) entry which is preliminary data.</text>
</comment>
<keyword evidence="2" id="KW-1185">Reference proteome</keyword>